<dbReference type="PRINTS" id="PR00463">
    <property type="entry name" value="EP450I"/>
</dbReference>
<evidence type="ECO:0000256" key="10">
    <source>
        <dbReference type="ARBA" id="ARBA00023136"/>
    </source>
</evidence>
<evidence type="ECO:0008006" key="13">
    <source>
        <dbReference type="Google" id="ProtNLM"/>
    </source>
</evidence>
<evidence type="ECO:0000256" key="2">
    <source>
        <dbReference type="ARBA" id="ARBA00010617"/>
    </source>
</evidence>
<dbReference type="PANTHER" id="PTHR24282:SF255">
    <property type="entry name" value="CYTOCHROME P450 72A11-RELATED"/>
    <property type="match status" value="1"/>
</dbReference>
<dbReference type="InterPro" id="IPR050665">
    <property type="entry name" value="Cytochrome_P450_Monooxygen"/>
</dbReference>
<dbReference type="GO" id="GO:0005506">
    <property type="term" value="F:iron ion binding"/>
    <property type="evidence" value="ECO:0007669"/>
    <property type="project" value="InterPro"/>
</dbReference>
<comment type="caution">
    <text evidence="11">The sequence shown here is derived from an EMBL/GenBank/DDBJ whole genome shotgun (WGS) entry which is preliminary data.</text>
</comment>
<keyword evidence="7" id="KW-0560">Oxidoreductase</keyword>
<evidence type="ECO:0000256" key="8">
    <source>
        <dbReference type="ARBA" id="ARBA00023004"/>
    </source>
</evidence>
<dbReference type="InterPro" id="IPR036396">
    <property type="entry name" value="Cyt_P450_sf"/>
</dbReference>
<evidence type="ECO:0000256" key="6">
    <source>
        <dbReference type="ARBA" id="ARBA00022989"/>
    </source>
</evidence>
<keyword evidence="6" id="KW-1133">Transmembrane helix</keyword>
<comment type="subcellular location">
    <subcellularLocation>
        <location evidence="1">Membrane</location>
    </subcellularLocation>
</comment>
<reference evidence="11" key="1">
    <citation type="submission" date="2017-07" db="EMBL/GenBank/DDBJ databases">
        <title>Taro Niue Genome Assembly and Annotation.</title>
        <authorList>
            <person name="Atibalentja N."/>
            <person name="Keating K."/>
            <person name="Fields C.J."/>
        </authorList>
    </citation>
    <scope>NUCLEOTIDE SEQUENCE</scope>
    <source>
        <strain evidence="11">Niue_2</strain>
        <tissue evidence="11">Leaf</tissue>
    </source>
</reference>
<dbReference type="Proteomes" id="UP000652761">
    <property type="component" value="Unassembled WGS sequence"/>
</dbReference>
<keyword evidence="8" id="KW-0408">Iron</keyword>
<evidence type="ECO:0000256" key="9">
    <source>
        <dbReference type="ARBA" id="ARBA00023033"/>
    </source>
</evidence>
<evidence type="ECO:0000313" key="12">
    <source>
        <dbReference type="Proteomes" id="UP000652761"/>
    </source>
</evidence>
<dbReference type="GO" id="GO:0016705">
    <property type="term" value="F:oxidoreductase activity, acting on paired donors, with incorporation or reduction of molecular oxygen"/>
    <property type="evidence" value="ECO:0007669"/>
    <property type="project" value="InterPro"/>
</dbReference>
<comment type="similarity">
    <text evidence="2">Belongs to the cytochrome P450 family.</text>
</comment>
<dbReference type="SUPFAM" id="SSF48264">
    <property type="entry name" value="Cytochrome P450"/>
    <property type="match status" value="1"/>
</dbReference>
<evidence type="ECO:0000313" key="11">
    <source>
        <dbReference type="EMBL" id="MQM06405.1"/>
    </source>
</evidence>
<evidence type="ECO:0000256" key="1">
    <source>
        <dbReference type="ARBA" id="ARBA00004370"/>
    </source>
</evidence>
<dbReference type="AlphaFoldDB" id="A0A843WPJ4"/>
<dbReference type="InterPro" id="IPR002401">
    <property type="entry name" value="Cyt_P450_E_grp-I"/>
</dbReference>
<dbReference type="PANTHER" id="PTHR24282">
    <property type="entry name" value="CYTOCHROME P450 FAMILY MEMBER"/>
    <property type="match status" value="1"/>
</dbReference>
<dbReference type="EMBL" id="NMUH01003617">
    <property type="protein sequence ID" value="MQM06405.1"/>
    <property type="molecule type" value="Genomic_DNA"/>
</dbReference>
<accession>A0A843WPJ4</accession>
<dbReference type="GO" id="GO:0020037">
    <property type="term" value="F:heme binding"/>
    <property type="evidence" value="ECO:0007669"/>
    <property type="project" value="InterPro"/>
</dbReference>
<dbReference type="InterPro" id="IPR001128">
    <property type="entry name" value="Cyt_P450"/>
</dbReference>
<keyword evidence="9" id="KW-0503">Monooxygenase</keyword>
<keyword evidence="3" id="KW-0349">Heme</keyword>
<keyword evidence="4" id="KW-0812">Transmembrane</keyword>
<keyword evidence="10" id="KW-0472">Membrane</keyword>
<proteinExistence type="inferred from homology"/>
<evidence type="ECO:0000256" key="5">
    <source>
        <dbReference type="ARBA" id="ARBA00022723"/>
    </source>
</evidence>
<protein>
    <recommendedName>
        <fullName evidence="13">Secologanin synthase</fullName>
    </recommendedName>
</protein>
<dbReference type="GO" id="GO:0004497">
    <property type="term" value="F:monooxygenase activity"/>
    <property type="evidence" value="ECO:0007669"/>
    <property type="project" value="UniProtKB-KW"/>
</dbReference>
<keyword evidence="5" id="KW-0479">Metal-binding</keyword>
<dbReference type="GO" id="GO:0016020">
    <property type="term" value="C:membrane"/>
    <property type="evidence" value="ECO:0007669"/>
    <property type="project" value="UniProtKB-SubCell"/>
</dbReference>
<keyword evidence="12" id="KW-1185">Reference proteome</keyword>
<name>A0A843WPJ4_COLES</name>
<evidence type="ECO:0000256" key="4">
    <source>
        <dbReference type="ARBA" id="ARBA00022692"/>
    </source>
</evidence>
<sequence>MDPVLIREVLSNKFGHFQKQSSSPLGRLVITGLATYEGEKWALHRRIINPAFHVEKLKLMLPAFSACCNELLSRWEELLGSERSCEIDVGPELQNFTRDVISRTAFGSSFEEGRRIFQLQGEQIELVIQSVQNWLIPGYRYIPTKKNRRMTEIYKEVNGILRDMIMRREKAVQSGTASNDDLLGLLLESNLTYLQENGNSKRFRMTTEDVIEECKLFYFAGQETTSVLLTWAMITLCMHPNWQDSARAEVLQVFGQNEPHFDGLSQLKVVSFDNLFSILLREILVGCRTYCEWLVCGQTHCIALRIGQSQDGVRRRDMPGIHQAFLYC</sequence>
<evidence type="ECO:0000256" key="3">
    <source>
        <dbReference type="ARBA" id="ARBA00022617"/>
    </source>
</evidence>
<dbReference type="OrthoDB" id="1470350at2759"/>
<organism evidence="11 12">
    <name type="scientific">Colocasia esculenta</name>
    <name type="common">Wild taro</name>
    <name type="synonym">Arum esculentum</name>
    <dbReference type="NCBI Taxonomy" id="4460"/>
    <lineage>
        <taxon>Eukaryota</taxon>
        <taxon>Viridiplantae</taxon>
        <taxon>Streptophyta</taxon>
        <taxon>Embryophyta</taxon>
        <taxon>Tracheophyta</taxon>
        <taxon>Spermatophyta</taxon>
        <taxon>Magnoliopsida</taxon>
        <taxon>Liliopsida</taxon>
        <taxon>Araceae</taxon>
        <taxon>Aroideae</taxon>
        <taxon>Colocasieae</taxon>
        <taxon>Colocasia</taxon>
    </lineage>
</organism>
<dbReference type="Pfam" id="PF00067">
    <property type="entry name" value="p450"/>
    <property type="match status" value="1"/>
</dbReference>
<dbReference type="Gene3D" id="1.10.630.10">
    <property type="entry name" value="Cytochrome P450"/>
    <property type="match status" value="1"/>
</dbReference>
<dbReference type="GO" id="GO:0006629">
    <property type="term" value="P:lipid metabolic process"/>
    <property type="evidence" value="ECO:0007669"/>
    <property type="project" value="UniProtKB-ARBA"/>
</dbReference>
<evidence type="ECO:0000256" key="7">
    <source>
        <dbReference type="ARBA" id="ARBA00023002"/>
    </source>
</evidence>
<gene>
    <name evidence="11" type="ORF">Taro_039228</name>
</gene>